<organism evidence="12 13">
    <name type="scientific">Dyella marensis</name>
    <dbReference type="NCBI Taxonomy" id="500610"/>
    <lineage>
        <taxon>Bacteria</taxon>
        <taxon>Pseudomonadati</taxon>
        <taxon>Pseudomonadota</taxon>
        <taxon>Gammaproteobacteria</taxon>
        <taxon>Lysobacterales</taxon>
        <taxon>Rhodanobacteraceae</taxon>
        <taxon>Dyella</taxon>
    </lineage>
</organism>
<keyword evidence="2" id="KW-0813">Transport</keyword>
<name>A0A1I2HBJ2_9GAMM</name>
<feature type="binding site" description="axial binding residue" evidence="9">
    <location>
        <position position="213"/>
    </location>
    <ligand>
        <name>heme c</name>
        <dbReference type="ChEBI" id="CHEBI:61717"/>
        <label>2</label>
    </ligand>
    <ligandPart>
        <name>Fe</name>
        <dbReference type="ChEBI" id="CHEBI:18248"/>
    </ligandPart>
</feature>
<keyword evidence="4 9" id="KW-0479">Metal-binding</keyword>
<feature type="binding site" description="covalent" evidence="8">
    <location>
        <position position="63"/>
    </location>
    <ligand>
        <name>heme c</name>
        <dbReference type="ChEBI" id="CHEBI:61717"/>
        <label>1</label>
    </ligand>
</feature>
<protein>
    <submittedName>
        <fullName evidence="12">Cytochrome c553</fullName>
    </submittedName>
</protein>
<evidence type="ECO:0000256" key="1">
    <source>
        <dbReference type="ARBA" id="ARBA00004418"/>
    </source>
</evidence>
<dbReference type="GO" id="GO:0009055">
    <property type="term" value="F:electron transfer activity"/>
    <property type="evidence" value="ECO:0007669"/>
    <property type="project" value="InterPro"/>
</dbReference>
<feature type="binding site" description="axial binding residue" evidence="9">
    <location>
        <position position="103"/>
    </location>
    <ligand>
        <name>heme c</name>
        <dbReference type="ChEBI" id="CHEBI:61717"/>
        <label>1</label>
    </ligand>
    <ligandPart>
        <name>Fe</name>
        <dbReference type="ChEBI" id="CHEBI:18248"/>
    </ligandPart>
</feature>
<comment type="subcellular location">
    <subcellularLocation>
        <location evidence="1">Periplasm</location>
    </subcellularLocation>
</comment>
<feature type="binding site" description="axial binding residue" evidence="9">
    <location>
        <position position="159"/>
    </location>
    <ligand>
        <name>heme c</name>
        <dbReference type="ChEBI" id="CHEBI:61717"/>
        <label>2</label>
    </ligand>
    <ligandPart>
        <name>Fe</name>
        <dbReference type="ChEBI" id="CHEBI:18248"/>
    </ligandPart>
</feature>
<sequence>MIRQLSLAAFALALSCAAVAQDAPAPAASAAPKPAPMLDVRAQPPIHGDANAGAAKAAVCGACHGPQGIAIAPNFPNLAGQSATYLYLQLKAFKDGQRSDPVMTGQAAALSDQDMRNLAAHFAALPAKPAGMPDAASRGAQLFHAGDPAKGVPPCQGCHGPAGQGPTSAWQGAPDTAWHTFPRLAGQSAFYIGQELGDYHHGKRVGVSNGKVMQGVAQNLDEADIQALAAYIQSL</sequence>
<feature type="chain" id="PRO_5011504127" evidence="10">
    <location>
        <begin position="21"/>
        <end position="235"/>
    </location>
</feature>
<evidence type="ECO:0000259" key="11">
    <source>
        <dbReference type="PROSITE" id="PS51007"/>
    </source>
</evidence>
<dbReference type="Gene3D" id="1.10.760.10">
    <property type="entry name" value="Cytochrome c-like domain"/>
    <property type="match status" value="2"/>
</dbReference>
<feature type="binding site" description="covalent" evidence="8">
    <location>
        <position position="158"/>
    </location>
    <ligand>
        <name>heme c</name>
        <dbReference type="ChEBI" id="CHEBI:61717"/>
        <label>2</label>
    </ligand>
</feature>
<gene>
    <name evidence="12" type="ORF">SAMN02799615_02942</name>
</gene>
<keyword evidence="7 9" id="KW-0408">Iron</keyword>
<proteinExistence type="predicted"/>
<dbReference type="Pfam" id="PF00034">
    <property type="entry name" value="Cytochrom_C"/>
    <property type="match status" value="2"/>
</dbReference>
<evidence type="ECO:0000313" key="13">
    <source>
        <dbReference type="Proteomes" id="UP000199477"/>
    </source>
</evidence>
<keyword evidence="13" id="KW-1185">Reference proteome</keyword>
<reference evidence="13" key="1">
    <citation type="submission" date="2016-10" db="EMBL/GenBank/DDBJ databases">
        <authorList>
            <person name="Varghese N."/>
            <person name="Submissions S."/>
        </authorList>
    </citation>
    <scope>NUCLEOTIDE SEQUENCE [LARGE SCALE GENOMIC DNA]</scope>
    <source>
        <strain evidence="13">UNC178MFTsu3.1</strain>
    </source>
</reference>
<evidence type="ECO:0000256" key="7">
    <source>
        <dbReference type="ARBA" id="ARBA00023004"/>
    </source>
</evidence>
<accession>A0A1I2HBJ2</accession>
<evidence type="ECO:0000256" key="8">
    <source>
        <dbReference type="PIRSR" id="PIRSR000005-1"/>
    </source>
</evidence>
<feature type="binding site" description="covalent" evidence="8">
    <location>
        <position position="60"/>
    </location>
    <ligand>
        <name>heme c</name>
        <dbReference type="ChEBI" id="CHEBI:61717"/>
        <label>1</label>
    </ligand>
</feature>
<dbReference type="InterPro" id="IPR050597">
    <property type="entry name" value="Cytochrome_c_Oxidase_Subunit"/>
</dbReference>
<dbReference type="Proteomes" id="UP000199477">
    <property type="component" value="Unassembled WGS sequence"/>
</dbReference>
<evidence type="ECO:0000256" key="2">
    <source>
        <dbReference type="ARBA" id="ARBA00022448"/>
    </source>
</evidence>
<dbReference type="GO" id="GO:0005506">
    <property type="term" value="F:iron ion binding"/>
    <property type="evidence" value="ECO:0007669"/>
    <property type="project" value="InterPro"/>
</dbReference>
<dbReference type="SUPFAM" id="SSF46626">
    <property type="entry name" value="Cytochrome c"/>
    <property type="match status" value="2"/>
</dbReference>
<feature type="domain" description="Cytochrome c" evidence="11">
    <location>
        <begin position="134"/>
        <end position="235"/>
    </location>
</feature>
<evidence type="ECO:0000256" key="4">
    <source>
        <dbReference type="ARBA" id="ARBA00022723"/>
    </source>
</evidence>
<keyword evidence="3 8" id="KW-0349">Heme</keyword>
<dbReference type="STRING" id="500610.SAMN02799615_02942"/>
<evidence type="ECO:0000256" key="5">
    <source>
        <dbReference type="ARBA" id="ARBA00022764"/>
    </source>
</evidence>
<dbReference type="InterPro" id="IPR009056">
    <property type="entry name" value="Cyt_c-like_dom"/>
</dbReference>
<dbReference type="PROSITE" id="PS51257">
    <property type="entry name" value="PROKAR_LIPOPROTEIN"/>
    <property type="match status" value="1"/>
</dbReference>
<dbReference type="PANTHER" id="PTHR33751:SF9">
    <property type="entry name" value="CYTOCHROME C4"/>
    <property type="match status" value="1"/>
</dbReference>
<dbReference type="InterPro" id="IPR024167">
    <property type="entry name" value="Cytochrome_c4-like"/>
</dbReference>
<keyword evidence="6" id="KW-0249">Electron transport</keyword>
<comment type="PTM">
    <text evidence="8">Binds 2 heme c groups covalently per subunit.</text>
</comment>
<dbReference type="InterPro" id="IPR036909">
    <property type="entry name" value="Cyt_c-like_dom_sf"/>
</dbReference>
<keyword evidence="5" id="KW-0574">Periplasm</keyword>
<dbReference type="PROSITE" id="PS51007">
    <property type="entry name" value="CYTC"/>
    <property type="match status" value="2"/>
</dbReference>
<feature type="binding site" description="axial binding residue" evidence="9">
    <location>
        <position position="64"/>
    </location>
    <ligand>
        <name>heme c</name>
        <dbReference type="ChEBI" id="CHEBI:61717"/>
        <label>1</label>
    </ligand>
    <ligandPart>
        <name>Fe</name>
        <dbReference type="ChEBI" id="CHEBI:18248"/>
    </ligandPart>
</feature>
<evidence type="ECO:0000256" key="10">
    <source>
        <dbReference type="SAM" id="SignalP"/>
    </source>
</evidence>
<dbReference type="AlphaFoldDB" id="A0A1I2HBJ2"/>
<evidence type="ECO:0000256" key="9">
    <source>
        <dbReference type="PIRSR" id="PIRSR000005-2"/>
    </source>
</evidence>
<feature type="binding site" description="covalent" evidence="8">
    <location>
        <position position="155"/>
    </location>
    <ligand>
        <name>heme c</name>
        <dbReference type="ChEBI" id="CHEBI:61717"/>
        <label>2</label>
    </ligand>
</feature>
<feature type="domain" description="Cytochrome c" evidence="11">
    <location>
        <begin position="48"/>
        <end position="126"/>
    </location>
</feature>
<evidence type="ECO:0000313" key="12">
    <source>
        <dbReference type="EMBL" id="SFF26743.1"/>
    </source>
</evidence>
<dbReference type="GO" id="GO:0042597">
    <property type="term" value="C:periplasmic space"/>
    <property type="evidence" value="ECO:0007669"/>
    <property type="project" value="UniProtKB-SubCell"/>
</dbReference>
<dbReference type="EMBL" id="FONH01000011">
    <property type="protein sequence ID" value="SFF26743.1"/>
    <property type="molecule type" value="Genomic_DNA"/>
</dbReference>
<dbReference type="PANTHER" id="PTHR33751">
    <property type="entry name" value="CBB3-TYPE CYTOCHROME C OXIDASE SUBUNIT FIXP"/>
    <property type="match status" value="1"/>
</dbReference>
<keyword evidence="10" id="KW-0732">Signal</keyword>
<dbReference type="RefSeq" id="WP_051548606.1">
    <property type="nucleotide sequence ID" value="NZ_FONH01000011.1"/>
</dbReference>
<dbReference type="GO" id="GO:0020037">
    <property type="term" value="F:heme binding"/>
    <property type="evidence" value="ECO:0007669"/>
    <property type="project" value="InterPro"/>
</dbReference>
<dbReference type="PIRSF" id="PIRSF000005">
    <property type="entry name" value="Cytochrome_c4"/>
    <property type="match status" value="1"/>
</dbReference>
<evidence type="ECO:0000256" key="6">
    <source>
        <dbReference type="ARBA" id="ARBA00022982"/>
    </source>
</evidence>
<evidence type="ECO:0000256" key="3">
    <source>
        <dbReference type="ARBA" id="ARBA00022617"/>
    </source>
</evidence>
<feature type="signal peptide" evidence="10">
    <location>
        <begin position="1"/>
        <end position="20"/>
    </location>
</feature>